<name>A0ABZ0K2G8_9GAMM</name>
<dbReference type="Proteomes" id="UP001529491">
    <property type="component" value="Chromosome"/>
</dbReference>
<evidence type="ECO:0008006" key="4">
    <source>
        <dbReference type="Google" id="ProtNLM"/>
    </source>
</evidence>
<feature type="signal peptide" evidence="1">
    <location>
        <begin position="1"/>
        <end position="20"/>
    </location>
</feature>
<feature type="chain" id="PRO_5045230442" description="DUF3015 domain-containing protein" evidence="1">
    <location>
        <begin position="21"/>
        <end position="114"/>
    </location>
</feature>
<dbReference type="EMBL" id="CP136522">
    <property type="protein sequence ID" value="WOT06735.1"/>
    <property type="molecule type" value="Genomic_DNA"/>
</dbReference>
<reference evidence="2 3" key="1">
    <citation type="submission" date="2023-10" db="EMBL/GenBank/DDBJ databases">
        <title>Complete genome sequence of Shewanella sp. DAU334.</title>
        <authorList>
            <person name="Lee Y.-S."/>
            <person name="Jeong H.-R."/>
            <person name="Hwang E.-J."/>
            <person name="Choi Y.-L."/>
            <person name="Kim G.-D."/>
        </authorList>
    </citation>
    <scope>NUCLEOTIDE SEQUENCE [LARGE SCALE GENOMIC DNA]</scope>
    <source>
        <strain evidence="2 3">DAU334</strain>
    </source>
</reference>
<evidence type="ECO:0000313" key="3">
    <source>
        <dbReference type="Proteomes" id="UP001529491"/>
    </source>
</evidence>
<keyword evidence="1" id="KW-0732">Signal</keyword>
<evidence type="ECO:0000313" key="2">
    <source>
        <dbReference type="EMBL" id="WOT06735.1"/>
    </source>
</evidence>
<evidence type="ECO:0000256" key="1">
    <source>
        <dbReference type="SAM" id="SignalP"/>
    </source>
</evidence>
<gene>
    <name evidence="2" type="ORF">RGE70_08295</name>
</gene>
<accession>A0ABZ0K2G8</accession>
<organism evidence="2 3">
    <name type="scientific">Shewanella youngdeokensis</name>
    <dbReference type="NCBI Taxonomy" id="2999068"/>
    <lineage>
        <taxon>Bacteria</taxon>
        <taxon>Pseudomonadati</taxon>
        <taxon>Pseudomonadota</taxon>
        <taxon>Gammaproteobacteria</taxon>
        <taxon>Alteromonadales</taxon>
        <taxon>Shewanellaceae</taxon>
        <taxon>Shewanella</taxon>
    </lineage>
</organism>
<protein>
    <recommendedName>
        <fullName evidence="4">DUF3015 domain-containing protein</fullName>
    </recommendedName>
</protein>
<keyword evidence="3" id="KW-1185">Reference proteome</keyword>
<dbReference type="RefSeq" id="WP_310471007.1">
    <property type="nucleotide sequence ID" value="NZ_CP136522.1"/>
</dbReference>
<sequence>MKKVVLAGLVSCLIAGSASAKTLDVDNAIGMASLMICTTYYSENDMQIEGTIVGQSMMNHENAGIKEMKMTETTNKKLTEYMANFKAASKSQKGELCEQAIEFARNSTFVKENS</sequence>
<proteinExistence type="predicted"/>